<dbReference type="Proteomes" id="UP000078200">
    <property type="component" value="Unassembled WGS sequence"/>
</dbReference>
<evidence type="ECO:0000256" key="1">
    <source>
        <dbReference type="SAM" id="Phobius"/>
    </source>
</evidence>
<keyword evidence="1" id="KW-0472">Membrane</keyword>
<name>A0A1A9VV59_GLOAU</name>
<accession>A0A1A9VV59</accession>
<keyword evidence="1" id="KW-0812">Transmembrane</keyword>
<dbReference type="AlphaFoldDB" id="A0A1A9VV59"/>
<sequence>MKKKKNYKTKSLTSCKIGFLKHINFWCEKNYCWLTLFYYYFSYPMLMMLRYLVTDVLIFTQRPGGYMTQRTRAGVAFTFEIYDFVAKENFFPSYYYELYCDKNYY</sequence>
<dbReference type="EnsemblMetazoa" id="GAUT048710-RA">
    <property type="protein sequence ID" value="GAUT048710-PA"/>
    <property type="gene ID" value="GAUT048710"/>
</dbReference>
<reference evidence="2" key="1">
    <citation type="submission" date="2020-05" db="UniProtKB">
        <authorList>
            <consortium name="EnsemblMetazoa"/>
        </authorList>
    </citation>
    <scope>IDENTIFICATION</scope>
    <source>
        <strain evidence="2">TTRI</strain>
    </source>
</reference>
<protein>
    <submittedName>
        <fullName evidence="2">Uncharacterized protein</fullName>
    </submittedName>
</protein>
<evidence type="ECO:0000313" key="3">
    <source>
        <dbReference type="Proteomes" id="UP000078200"/>
    </source>
</evidence>
<keyword evidence="3" id="KW-1185">Reference proteome</keyword>
<dbReference type="VEuPathDB" id="VectorBase:GAUT048710"/>
<proteinExistence type="predicted"/>
<organism evidence="2 3">
    <name type="scientific">Glossina austeni</name>
    <name type="common">Savannah tsetse fly</name>
    <dbReference type="NCBI Taxonomy" id="7395"/>
    <lineage>
        <taxon>Eukaryota</taxon>
        <taxon>Metazoa</taxon>
        <taxon>Ecdysozoa</taxon>
        <taxon>Arthropoda</taxon>
        <taxon>Hexapoda</taxon>
        <taxon>Insecta</taxon>
        <taxon>Pterygota</taxon>
        <taxon>Neoptera</taxon>
        <taxon>Endopterygota</taxon>
        <taxon>Diptera</taxon>
        <taxon>Brachycera</taxon>
        <taxon>Muscomorpha</taxon>
        <taxon>Hippoboscoidea</taxon>
        <taxon>Glossinidae</taxon>
        <taxon>Glossina</taxon>
    </lineage>
</organism>
<keyword evidence="1" id="KW-1133">Transmembrane helix</keyword>
<evidence type="ECO:0000313" key="2">
    <source>
        <dbReference type="EnsemblMetazoa" id="GAUT048710-PA"/>
    </source>
</evidence>
<feature type="transmembrane region" description="Helical" evidence="1">
    <location>
        <begin position="31"/>
        <end position="53"/>
    </location>
</feature>